<dbReference type="AlphaFoldDB" id="J9E918"/>
<keyword evidence="1" id="KW-0677">Repeat</keyword>
<comment type="caution">
    <text evidence="3">The sequence shown here is derived from an EMBL/GenBank/DDBJ whole genome shotgun (WGS) entry which is preliminary data.</text>
</comment>
<dbReference type="PANTHER" id="PTHR24637:SF421">
    <property type="entry name" value="CUTICLE COLLAGEN DPY-2"/>
    <property type="match status" value="1"/>
</dbReference>
<evidence type="ECO:0000256" key="2">
    <source>
        <dbReference type="SAM" id="MobiDB-lite"/>
    </source>
</evidence>
<dbReference type="EMBL" id="ADBV01013988">
    <property type="protein sequence ID" value="EJW73477.1"/>
    <property type="molecule type" value="Genomic_DNA"/>
</dbReference>
<organism evidence="3 4">
    <name type="scientific">Wuchereria bancrofti</name>
    <dbReference type="NCBI Taxonomy" id="6293"/>
    <lineage>
        <taxon>Eukaryota</taxon>
        <taxon>Metazoa</taxon>
        <taxon>Ecdysozoa</taxon>
        <taxon>Nematoda</taxon>
        <taxon>Chromadorea</taxon>
        <taxon>Rhabditida</taxon>
        <taxon>Spirurina</taxon>
        <taxon>Spiruromorpha</taxon>
        <taxon>Filarioidea</taxon>
        <taxon>Onchocercidae</taxon>
        <taxon>Wuchereria</taxon>
    </lineage>
</organism>
<feature type="compositionally biased region" description="Pro residues" evidence="2">
    <location>
        <begin position="16"/>
        <end position="32"/>
    </location>
</feature>
<feature type="region of interest" description="Disordered" evidence="2">
    <location>
        <begin position="1"/>
        <end position="83"/>
    </location>
</feature>
<feature type="non-terminal residue" evidence="3">
    <location>
        <position position="1"/>
    </location>
</feature>
<reference evidence="4" key="1">
    <citation type="submission" date="2012-08" db="EMBL/GenBank/DDBJ databases">
        <title>The Genome Sequence of Wuchereria bancrofti.</title>
        <authorList>
            <person name="Nutman T.B."/>
            <person name="Fink D.L."/>
            <person name="Russ C."/>
            <person name="Young S."/>
            <person name="Zeng Q."/>
            <person name="Koehrsen M."/>
            <person name="Alvarado L."/>
            <person name="Berlin A."/>
            <person name="Chapman S.B."/>
            <person name="Chen Z."/>
            <person name="Freedman E."/>
            <person name="Gellesch M."/>
            <person name="Goldberg J."/>
            <person name="Griggs A."/>
            <person name="Gujja S."/>
            <person name="Heilman E.R."/>
            <person name="Heiman D."/>
            <person name="Hepburn T."/>
            <person name="Howarth C."/>
            <person name="Jen D."/>
            <person name="Larson L."/>
            <person name="Lewis B."/>
            <person name="Mehta T."/>
            <person name="Park D."/>
            <person name="Pearson M."/>
            <person name="Roberts A."/>
            <person name="Saif S."/>
            <person name="Shea T."/>
            <person name="Shenoy N."/>
            <person name="Sisk P."/>
            <person name="Stolte C."/>
            <person name="Sykes S."/>
            <person name="Walk T."/>
            <person name="White J."/>
            <person name="Yandava C."/>
            <person name="Haas B."/>
            <person name="Henn M.R."/>
            <person name="Nusbaum C."/>
            <person name="Birren B."/>
        </authorList>
    </citation>
    <scope>NUCLEOTIDE SEQUENCE [LARGE SCALE GENOMIC DNA]</scope>
    <source>
        <strain evidence="4">NA</strain>
    </source>
</reference>
<evidence type="ECO:0000313" key="3">
    <source>
        <dbReference type="EMBL" id="EJW73477.1"/>
    </source>
</evidence>
<protein>
    <submittedName>
        <fullName evidence="3">Uncharacterized protein</fullName>
    </submittedName>
</protein>
<sequence>GPPGDDAIGGTGIKGPPGPQGPRGPKGPPGPNGIPSSNFGPPGPPGEMGPTGPPGKRGEPGPNGPVGSPGERGEPGGHCKSSCGIQEVVAPSIVELDIYDPKKDTKRNWKTAGTNYKHKQ</sequence>
<dbReference type="PANTHER" id="PTHR24637">
    <property type="entry name" value="COLLAGEN"/>
    <property type="match status" value="1"/>
</dbReference>
<evidence type="ECO:0000256" key="1">
    <source>
        <dbReference type="ARBA" id="ARBA00022737"/>
    </source>
</evidence>
<name>J9E918_WUCBA</name>
<proteinExistence type="predicted"/>
<feature type="compositionally biased region" description="Pro residues" evidence="2">
    <location>
        <begin position="41"/>
        <end position="53"/>
    </location>
</feature>
<dbReference type="Proteomes" id="UP000004810">
    <property type="component" value="Unassembled WGS sequence"/>
</dbReference>
<accession>J9E918</accession>
<evidence type="ECO:0000313" key="4">
    <source>
        <dbReference type="Proteomes" id="UP000004810"/>
    </source>
</evidence>
<gene>
    <name evidence="3" type="ORF">WUBG_15617</name>
</gene>